<proteinExistence type="predicted"/>
<feature type="domain" description="C2H2-type" evidence="12">
    <location>
        <begin position="759"/>
        <end position="786"/>
    </location>
</feature>
<gene>
    <name evidence="14" type="primary">LOC108667402</name>
</gene>
<feature type="DNA-binding region" description="Homeobox" evidence="8">
    <location>
        <begin position="272"/>
        <end position="314"/>
    </location>
</feature>
<dbReference type="InterPro" id="IPR036236">
    <property type="entry name" value="Znf_C2H2_sf"/>
</dbReference>
<evidence type="ECO:0000256" key="9">
    <source>
        <dbReference type="SAM" id="Coils"/>
    </source>
</evidence>
<feature type="region of interest" description="Disordered" evidence="10">
    <location>
        <begin position="1484"/>
        <end position="1519"/>
    </location>
</feature>
<dbReference type="InterPro" id="IPR001356">
    <property type="entry name" value="HD"/>
</dbReference>
<feature type="region of interest" description="Disordered" evidence="10">
    <location>
        <begin position="66"/>
        <end position="106"/>
    </location>
</feature>
<sequence>MELAVQLPGNDAIMPSAEADQLSSVHFPNAVVSACDEADSNEVVVLSSSNTLSTTDTNELRKIIASPEHSSSNHSSEKAPSELQPAKAVPAAARPVSRKRTKKRTRAPNIISVSVKAFKDAVKQDIKSHKTHSWNIPRISLREETDDNEDLDVDVNSYNEGDTTQIIVDLIKPHLTKSKKSKSPSRVCNNLTNQRLRLNHVNPEFDSVVANLNHEIARAKKEVGSVETSKSCKNPLPSSDVSSLKKKSFLSLGSDGAAASARTEMHELLLQEIYYYEPYPSSSFISRISKVLQYSWRRVQEWFVKYRLHQKKMGVTVRYHPLNQCRHCMLELSSNEEAQKHLYSQQHLLQALKNHEAFYKQESILNGHEVTVHKEQVKDASKAPAAPSPEIIRKSKYLQTVLSQEAVLGDVPSHPISSNLASAGDEMCIFVDERTRLNQNPEELNDESTLEASTDVDIETWEEDPLCVDMLASEGNSSCDGISANLEAKTDMHVHEGKSACKEPDAAAEAISENFNNDETQKNGLDGPLPGNQDLSDEVDVNSLRCDEVLELHWKSPRNSEYNDSSFELPRIVEVRSIAETDRSNTTITEFGTENEMGGEMDHYVPKFEGNVSFSGHEDALSDKNHLLDTSSSANSSGDSFDSDGEVDSRVSLQRKRKEWDASEETISADECTEDCQKRNNEDSGSEVTPWPICSDQKVAGMPNYVASKPESVKAVMRISASGDAMNFDDSSSEVAKEEKTFVANMVAEADPKKVILGYECPICVKVFPSDWRLLRHSLSHQTFKCGLCPERFPNEIVLRDHLMSHVLNSLSQDELHAMKCSVCGQSSCVCVQLNTPPIKLENLQTNNRRMQMAKRSKKFFMSKKIIGPFEGYRLTLHQFIEMNRAKTEDNFKGKKRLLSSDHKLTERSNLHPSKRMKKLAAGQIANDILKNDSDVPYYGEDILLLHNRACQLCGEVFDRKSQLDEHLFLHRLKGRDRRGMKRPFEAESNSLVPKLARLSASEDLTEVTNLSSSTEKNTGNATTAHLHSSIIGTHSEEIPPVAPMTSKLSPRYQVRCFFCQKIMKRERELRVHMKFRCSKAPRSYLKKLLGAGKTLMCLAAEGHGKLYDIVDMLTMQVLDDCSFSSGAATEPKYTSKALGKLIPKCKFCGLKFERVREVRRHLQNMCHRVTKQTKKRIEEGATLEDVDAVELLNENLQRRMNEHSSLCDEKSQKRDKSCGNSLSSVIESVIHNSQNQRAFSKYPAGEKLSPYAEEEDHSSVLGVSPDLRGSSKPTGSLNSSYGDEVESEFDGFTDLPTSGKINSLKAELQLMRLEKLRRAYLARLSRQRRKIQSASSGTISAKNDITSVRASNLVGNIQSSSHENAGNWKSSFTEIKFNDHFEVIDLEEECSDQKPCEEASVCMTDLTLISHENPDTGISLPGTLHEGDTCSDPINRNSMLDSPTQLRAQCSPANNCEQEPEIISEKDGDWTKKCEVESLSDTSMKSSNSLPIKSTNTVPSVPTCNDNDKTRPSSIEKEEDLITRPPIKDRSPCRTESVTPASAAVKDDPKAICGSESSADHIHNDITDSAVVTNCTTAVDLNLDNTVTDSAVTTNISKIAAVGSNENSSIIDSGAAANYSNCDTAVSNVKNLVTHSAVATNCTDVAAVDANGNGRISGSDVAYCSDLNATVAVSIDMKLVKEESVFQESDEKDASEEQVECVYSGIVVDDLRAEEFLGLECEMELMETSCTEEVLDVSDDEILLDCSED</sequence>
<reference evidence="14" key="1">
    <citation type="submission" date="2025-08" db="UniProtKB">
        <authorList>
            <consortium name="RefSeq"/>
        </authorList>
    </citation>
    <scope>IDENTIFICATION</scope>
    <source>
        <tissue evidence="14">Whole organism</tissue>
    </source>
</reference>
<dbReference type="PROSITE" id="PS50071">
    <property type="entry name" value="HOMEOBOX_2"/>
    <property type="match status" value="1"/>
</dbReference>
<evidence type="ECO:0000259" key="12">
    <source>
        <dbReference type="PROSITE" id="PS50157"/>
    </source>
</evidence>
<feature type="compositionally biased region" description="Acidic residues" evidence="10">
    <location>
        <begin position="662"/>
        <end position="674"/>
    </location>
</feature>
<evidence type="ECO:0000256" key="5">
    <source>
        <dbReference type="ARBA" id="ARBA00022833"/>
    </source>
</evidence>
<keyword evidence="6 8" id="KW-0539">Nucleus</keyword>
<dbReference type="Proteomes" id="UP000694843">
    <property type="component" value="Unplaced"/>
</dbReference>
<evidence type="ECO:0000256" key="10">
    <source>
        <dbReference type="SAM" id="MobiDB-lite"/>
    </source>
</evidence>
<comment type="subcellular location">
    <subcellularLocation>
        <location evidence="1 8">Nucleus</location>
    </subcellularLocation>
</comment>
<keyword evidence="8" id="KW-0238">DNA-binding</keyword>
<evidence type="ECO:0000313" key="13">
    <source>
        <dbReference type="Proteomes" id="UP000694843"/>
    </source>
</evidence>
<feature type="domain" description="C2H2-type" evidence="12">
    <location>
        <begin position="949"/>
        <end position="971"/>
    </location>
</feature>
<dbReference type="KEGG" id="hazt:108667402"/>
<keyword evidence="2" id="KW-0479">Metal-binding</keyword>
<evidence type="ECO:0000259" key="11">
    <source>
        <dbReference type="PROSITE" id="PS50071"/>
    </source>
</evidence>
<dbReference type="Gene3D" id="3.30.160.60">
    <property type="entry name" value="Classic Zinc Finger"/>
    <property type="match status" value="1"/>
</dbReference>
<dbReference type="PROSITE" id="PS50157">
    <property type="entry name" value="ZINC_FINGER_C2H2_2"/>
    <property type="match status" value="3"/>
</dbReference>
<organism evidence="13 14">
    <name type="scientific">Hyalella azteca</name>
    <name type="common">Amphipod</name>
    <dbReference type="NCBI Taxonomy" id="294128"/>
    <lineage>
        <taxon>Eukaryota</taxon>
        <taxon>Metazoa</taxon>
        <taxon>Ecdysozoa</taxon>
        <taxon>Arthropoda</taxon>
        <taxon>Crustacea</taxon>
        <taxon>Multicrustacea</taxon>
        <taxon>Malacostraca</taxon>
        <taxon>Eumalacostraca</taxon>
        <taxon>Peracarida</taxon>
        <taxon>Amphipoda</taxon>
        <taxon>Senticaudata</taxon>
        <taxon>Talitrida</taxon>
        <taxon>Talitroidea</taxon>
        <taxon>Hyalellidae</taxon>
        <taxon>Hyalella</taxon>
    </lineage>
</organism>
<feature type="compositionally biased region" description="Polar residues" evidence="10">
    <location>
        <begin position="1272"/>
        <end position="1282"/>
    </location>
</feature>
<feature type="region of interest" description="Disordered" evidence="10">
    <location>
        <begin position="515"/>
        <end position="536"/>
    </location>
</feature>
<dbReference type="GeneID" id="108667402"/>
<name>A0A8B7N9G8_HYAAZ</name>
<evidence type="ECO:0000256" key="7">
    <source>
        <dbReference type="PROSITE-ProRule" id="PRU00042"/>
    </source>
</evidence>
<dbReference type="InterPro" id="IPR013087">
    <property type="entry name" value="Znf_C2H2_type"/>
</dbReference>
<feature type="compositionally biased region" description="Low complexity" evidence="10">
    <location>
        <begin position="629"/>
        <end position="640"/>
    </location>
</feature>
<dbReference type="GO" id="GO:0003677">
    <property type="term" value="F:DNA binding"/>
    <property type="evidence" value="ECO:0007669"/>
    <property type="project" value="UniProtKB-UniRule"/>
</dbReference>
<feature type="coiled-coil region" evidence="9">
    <location>
        <begin position="1187"/>
        <end position="1214"/>
    </location>
</feature>
<protein>
    <submittedName>
        <fullName evidence="14">Uncharacterized protein LOC108667402</fullName>
    </submittedName>
</protein>
<dbReference type="OrthoDB" id="8856548at2759"/>
<dbReference type="SMART" id="SM00355">
    <property type="entry name" value="ZnF_C2H2"/>
    <property type="match status" value="6"/>
</dbReference>
<feature type="compositionally biased region" description="Basic residues" evidence="10">
    <location>
        <begin position="96"/>
        <end position="106"/>
    </location>
</feature>
<feature type="compositionally biased region" description="Low complexity" evidence="10">
    <location>
        <begin position="85"/>
        <end position="95"/>
    </location>
</feature>
<keyword evidence="9" id="KW-0175">Coiled coil</keyword>
<dbReference type="RefSeq" id="XP_018009913.1">
    <property type="nucleotide sequence ID" value="XM_018154424.2"/>
</dbReference>
<feature type="domain" description="C2H2-type" evidence="12">
    <location>
        <begin position="784"/>
        <end position="806"/>
    </location>
</feature>
<dbReference type="SUPFAM" id="SSF57667">
    <property type="entry name" value="beta-beta-alpha zinc fingers"/>
    <property type="match status" value="1"/>
</dbReference>
<dbReference type="GO" id="GO:0008270">
    <property type="term" value="F:zinc ion binding"/>
    <property type="evidence" value="ECO:0007669"/>
    <property type="project" value="UniProtKB-KW"/>
</dbReference>
<dbReference type="InterPro" id="IPR050888">
    <property type="entry name" value="ZnF_C2H2-type_TF"/>
</dbReference>
<feature type="region of interest" description="Disordered" evidence="10">
    <location>
        <begin position="1250"/>
        <end position="1284"/>
    </location>
</feature>
<dbReference type="GO" id="GO:0005634">
    <property type="term" value="C:nucleus"/>
    <property type="evidence" value="ECO:0007669"/>
    <property type="project" value="UniProtKB-SubCell"/>
</dbReference>
<keyword evidence="5" id="KW-0862">Zinc</keyword>
<feature type="compositionally biased region" description="Basic and acidic residues" evidence="10">
    <location>
        <begin position="1507"/>
        <end position="1519"/>
    </location>
</feature>
<accession>A0A8B7N9G8</accession>
<keyword evidence="8" id="KW-0371">Homeobox</keyword>
<dbReference type="PROSITE" id="PS00028">
    <property type="entry name" value="ZINC_FINGER_C2H2_1"/>
    <property type="match status" value="4"/>
</dbReference>
<dbReference type="SUPFAM" id="SSF46689">
    <property type="entry name" value="Homeodomain-like"/>
    <property type="match status" value="1"/>
</dbReference>
<evidence type="ECO:0000256" key="3">
    <source>
        <dbReference type="ARBA" id="ARBA00022737"/>
    </source>
</evidence>
<evidence type="ECO:0000256" key="2">
    <source>
        <dbReference type="ARBA" id="ARBA00022723"/>
    </source>
</evidence>
<keyword evidence="13" id="KW-1185">Reference proteome</keyword>
<evidence type="ECO:0000313" key="14">
    <source>
        <dbReference type="RefSeq" id="XP_018009913.1"/>
    </source>
</evidence>
<evidence type="ECO:0000256" key="6">
    <source>
        <dbReference type="ARBA" id="ARBA00023242"/>
    </source>
</evidence>
<feature type="compositionally biased region" description="Polar residues" evidence="10">
    <location>
        <begin position="1484"/>
        <end position="1506"/>
    </location>
</feature>
<evidence type="ECO:0000256" key="1">
    <source>
        <dbReference type="ARBA" id="ARBA00004123"/>
    </source>
</evidence>
<evidence type="ECO:0000256" key="8">
    <source>
        <dbReference type="PROSITE-ProRule" id="PRU00108"/>
    </source>
</evidence>
<dbReference type="InterPro" id="IPR009057">
    <property type="entry name" value="Homeodomain-like_sf"/>
</dbReference>
<feature type="region of interest" description="Disordered" evidence="10">
    <location>
        <begin position="627"/>
        <end position="691"/>
    </location>
</feature>
<dbReference type="PANTHER" id="PTHR24406">
    <property type="entry name" value="TRANSCRIPTIONAL REPRESSOR CTCFL-RELATED"/>
    <property type="match status" value="1"/>
</dbReference>
<feature type="domain" description="Homeobox" evidence="11">
    <location>
        <begin position="270"/>
        <end position="313"/>
    </location>
</feature>
<keyword evidence="3" id="KW-0677">Repeat</keyword>
<evidence type="ECO:0000256" key="4">
    <source>
        <dbReference type="ARBA" id="ARBA00022771"/>
    </source>
</evidence>
<keyword evidence="4 7" id="KW-0863">Zinc-finger</keyword>